<keyword evidence="2" id="KW-1185">Reference proteome</keyword>
<dbReference type="EMBL" id="AP006618">
    <property type="protein sequence ID" value="BAD55329.1"/>
    <property type="molecule type" value="Genomic_DNA"/>
</dbReference>
<evidence type="ECO:0000313" key="2">
    <source>
        <dbReference type="Proteomes" id="UP000006820"/>
    </source>
</evidence>
<dbReference type="AlphaFoldDB" id="Q5Z2L2"/>
<gene>
    <name evidence="1" type="ordered locus">NFA_4860</name>
</gene>
<dbReference type="KEGG" id="nfa:NFA_4860"/>
<accession>Q5Z2L2</accession>
<protein>
    <submittedName>
        <fullName evidence="1">Uncharacterized protein</fullName>
    </submittedName>
</protein>
<dbReference type="Proteomes" id="UP000006820">
    <property type="component" value="Chromosome"/>
</dbReference>
<name>Q5Z2L2_NOCFA</name>
<organism evidence="1 2">
    <name type="scientific">Nocardia farcinica (strain IFM 10152)</name>
    <dbReference type="NCBI Taxonomy" id="247156"/>
    <lineage>
        <taxon>Bacteria</taxon>
        <taxon>Bacillati</taxon>
        <taxon>Actinomycetota</taxon>
        <taxon>Actinomycetes</taxon>
        <taxon>Mycobacteriales</taxon>
        <taxon>Nocardiaceae</taxon>
        <taxon>Nocardia</taxon>
    </lineage>
</organism>
<evidence type="ECO:0000313" key="1">
    <source>
        <dbReference type="EMBL" id="BAD55329.1"/>
    </source>
</evidence>
<proteinExistence type="predicted"/>
<dbReference type="eggNOG" id="ENOG502ZTMA">
    <property type="taxonomic scope" value="Bacteria"/>
</dbReference>
<dbReference type="STRING" id="247156.NFA_4860"/>
<reference evidence="1 2" key="1">
    <citation type="journal article" date="2004" name="Proc. Natl. Acad. Sci. U.S.A.">
        <title>The complete genomic sequence of Nocardia farcinica IFM 10152.</title>
        <authorList>
            <person name="Ishikawa J."/>
            <person name="Yamashita A."/>
            <person name="Mikami Y."/>
            <person name="Hoshino Y."/>
            <person name="Kurita H."/>
            <person name="Hotta K."/>
            <person name="Shiba T."/>
            <person name="Hattori M."/>
        </authorList>
    </citation>
    <scope>NUCLEOTIDE SEQUENCE [LARGE SCALE GENOMIC DNA]</scope>
    <source>
        <strain evidence="1 2">IFM 10152</strain>
    </source>
</reference>
<sequence>MAGDTAGCEAWAAAYDRATLGTLQTCTNLADALTNLGNMLYAAGYNWALSNKSNPMPDVPSASAMTEHKVTIPSSKGSDGDGVIEGQGSIPGFYDALVGEVQKEFGSKLPNGNKQKLAAAAAVWRTFADHPSVSGAAARIAEISSLFDDIRDKDGGLQGLLGHLTTLHGGATQLASASVNIAAPVGDYSTATAEVRDAFKSAVTNALIAAGTTVVIGVAASWITAALSNVAAGVGVVAIAGNTARVLKSAYDASKLYRIIGAAAATAGATTFAITAFDGVPDLTQVAAELAAIVAMKVYLNADDTEDINSGNPSGAFTSASMTTKVNKIANHYGVPAQEVRDAIHKIKAQGAWRGDGANRNPDVVVDLDSGEVYVKLPGGEVSEDSIGNILDELED</sequence>
<dbReference type="HOGENOM" id="CLU_696043_0_0_11"/>